<evidence type="ECO:0000256" key="2">
    <source>
        <dbReference type="HAMAP-Rule" id="MF_00211"/>
    </source>
</evidence>
<keyword evidence="6" id="KW-1185">Reference proteome</keyword>
<dbReference type="EC" id="2.4.2.18" evidence="2"/>
<keyword evidence="1 2" id="KW-0057">Aromatic amino acid biosynthesis</keyword>
<accession>A0ABS6JF23</accession>
<dbReference type="PANTHER" id="PTHR43285">
    <property type="entry name" value="ANTHRANILATE PHOSPHORIBOSYLTRANSFERASE"/>
    <property type="match status" value="1"/>
</dbReference>
<dbReference type="PANTHER" id="PTHR43285:SF2">
    <property type="entry name" value="ANTHRANILATE PHOSPHORIBOSYLTRANSFERASE"/>
    <property type="match status" value="1"/>
</dbReference>
<evidence type="ECO:0000313" key="6">
    <source>
        <dbReference type="Proteomes" id="UP000784880"/>
    </source>
</evidence>
<dbReference type="InterPro" id="IPR017459">
    <property type="entry name" value="Glycosyl_Trfase_fam3_N_dom"/>
</dbReference>
<feature type="binding site" evidence="2">
    <location>
        <position position="86"/>
    </location>
    <ligand>
        <name>5-phospho-alpha-D-ribose 1-diphosphate</name>
        <dbReference type="ChEBI" id="CHEBI:58017"/>
    </ligand>
</feature>
<dbReference type="Pfam" id="PF00591">
    <property type="entry name" value="Glycos_transf_3"/>
    <property type="match status" value="1"/>
</dbReference>
<comment type="pathway">
    <text evidence="2">Amino-acid biosynthesis; L-tryptophan biosynthesis; L-tryptophan from chorismate: step 2/5.</text>
</comment>
<dbReference type="GO" id="GO:0004048">
    <property type="term" value="F:anthranilate phosphoribosyltransferase activity"/>
    <property type="evidence" value="ECO:0007669"/>
    <property type="project" value="UniProtKB-EC"/>
</dbReference>
<gene>
    <name evidence="2 5" type="primary">trpD</name>
    <name evidence="5" type="ORF">KS419_08725</name>
</gene>
<evidence type="ECO:0000256" key="1">
    <source>
        <dbReference type="ARBA" id="ARBA00023141"/>
    </source>
</evidence>
<feature type="binding site" evidence="2">
    <location>
        <begin position="106"/>
        <end position="114"/>
    </location>
    <ligand>
        <name>5-phospho-alpha-D-ribose 1-diphosphate</name>
        <dbReference type="ChEBI" id="CHEBI:58017"/>
    </ligand>
</feature>
<evidence type="ECO:0000259" key="3">
    <source>
        <dbReference type="Pfam" id="PF00591"/>
    </source>
</evidence>
<feature type="binding site" evidence="2">
    <location>
        <begin position="88"/>
        <end position="91"/>
    </location>
    <ligand>
        <name>5-phospho-alpha-D-ribose 1-diphosphate</name>
        <dbReference type="ChEBI" id="CHEBI:58017"/>
    </ligand>
</feature>
<comment type="cofactor">
    <cofactor evidence="2">
        <name>Mg(2+)</name>
        <dbReference type="ChEBI" id="CHEBI:18420"/>
    </cofactor>
    <text evidence="2">Binds 2 magnesium ions per monomer.</text>
</comment>
<comment type="caution">
    <text evidence="2">Lacks conserved residue(s) required for the propagation of feature annotation.</text>
</comment>
<feature type="binding site" evidence="2">
    <location>
        <position position="223"/>
    </location>
    <ligand>
        <name>Mg(2+)</name>
        <dbReference type="ChEBI" id="CHEBI:18420"/>
        <label>2</label>
    </ligand>
</feature>
<keyword evidence="2 5" id="KW-0328">Glycosyltransferase</keyword>
<reference evidence="5 6" key="1">
    <citation type="submission" date="2021-06" db="EMBL/GenBank/DDBJ databases">
        <title>Bacillus sp. RD4P76, an endophyte from a halophyte.</title>
        <authorList>
            <person name="Sun J.-Q."/>
        </authorList>
    </citation>
    <scope>NUCLEOTIDE SEQUENCE [LARGE SCALE GENOMIC DNA]</scope>
    <source>
        <strain evidence="5 6">CGMCC 1.15917</strain>
    </source>
</reference>
<feature type="domain" description="Glycosyl transferase family 3" evidence="3">
    <location>
        <begin position="73"/>
        <end position="317"/>
    </location>
</feature>
<organism evidence="5 6">
    <name type="scientific">Evansella tamaricis</name>
    <dbReference type="NCBI Taxonomy" id="2069301"/>
    <lineage>
        <taxon>Bacteria</taxon>
        <taxon>Bacillati</taxon>
        <taxon>Bacillota</taxon>
        <taxon>Bacilli</taxon>
        <taxon>Bacillales</taxon>
        <taxon>Bacillaceae</taxon>
        <taxon>Evansella</taxon>
    </lineage>
</organism>
<keyword evidence="2" id="KW-0479">Metal-binding</keyword>
<dbReference type="InterPro" id="IPR005940">
    <property type="entry name" value="Anthranilate_Pribosyl_Tfrase"/>
</dbReference>
<comment type="caution">
    <text evidence="5">The sequence shown here is derived from an EMBL/GenBank/DDBJ whole genome shotgun (WGS) entry which is preliminary data.</text>
</comment>
<evidence type="ECO:0000313" key="5">
    <source>
        <dbReference type="EMBL" id="MBU9711819.1"/>
    </source>
</evidence>
<feature type="binding site" evidence="2">
    <location>
        <position position="164"/>
    </location>
    <ligand>
        <name>anthranilate</name>
        <dbReference type="ChEBI" id="CHEBI:16567"/>
        <label>2</label>
    </ligand>
</feature>
<dbReference type="HAMAP" id="MF_00211">
    <property type="entry name" value="TrpD"/>
    <property type="match status" value="1"/>
</dbReference>
<comment type="similarity">
    <text evidence="2">Belongs to the anthranilate phosphoribosyltransferase family.</text>
</comment>
<evidence type="ECO:0000259" key="4">
    <source>
        <dbReference type="Pfam" id="PF02885"/>
    </source>
</evidence>
<dbReference type="NCBIfam" id="TIGR01245">
    <property type="entry name" value="trpD"/>
    <property type="match status" value="1"/>
</dbReference>
<keyword evidence="2" id="KW-0460">Magnesium</keyword>
<comment type="catalytic activity">
    <reaction evidence="2">
        <text>N-(5-phospho-beta-D-ribosyl)anthranilate + diphosphate = 5-phospho-alpha-D-ribose 1-diphosphate + anthranilate</text>
        <dbReference type="Rhea" id="RHEA:11768"/>
        <dbReference type="ChEBI" id="CHEBI:16567"/>
        <dbReference type="ChEBI" id="CHEBI:18277"/>
        <dbReference type="ChEBI" id="CHEBI:33019"/>
        <dbReference type="ChEBI" id="CHEBI:58017"/>
        <dbReference type="EC" id="2.4.2.18"/>
    </reaction>
</comment>
<feature type="binding site" evidence="2">
    <location>
        <position position="90"/>
    </location>
    <ligand>
        <name>Mg(2+)</name>
        <dbReference type="ChEBI" id="CHEBI:18420"/>
        <label>1</label>
    </ligand>
</feature>
<proteinExistence type="inferred from homology"/>
<comment type="function">
    <text evidence="2">Catalyzes the transfer of the phosphoribosyl group of 5-phosphorylribose-1-pyrophosphate (PRPP) to anthranilate to yield N-(5'-phosphoribosyl)-anthranilate (PRA).</text>
</comment>
<feature type="domain" description="Glycosyl transferase family 3 N-terminal" evidence="4">
    <location>
        <begin position="3"/>
        <end position="63"/>
    </location>
</feature>
<keyword evidence="2" id="KW-0028">Amino-acid biosynthesis</keyword>
<protein>
    <recommendedName>
        <fullName evidence="2">Anthranilate phosphoribosyltransferase</fullName>
        <ecNumber evidence="2">2.4.2.18</ecNumber>
    </recommendedName>
</protein>
<sequence>MNELMERLLNRETLSRTEAKELITRMLDGVISDEQIAAILTILRFRGETVEEIIGFAGGMKEHSMQVKPPFPVLDTCGTGGDGVGTFNISTAVAILLSSMGVPVAKHGNRSVSSKTGSADVLEYLGVPIQSTAEEAIHQLEENHLCFLYAPLYHSAMKQVATARKRLGVKTIFNLLGPLTNPAGASRRLIGVYDKDQARKMAQASLELGIERAMFVTGEDGLDEITITGPTFVSEVDQGQINEYVISPEDVGMTRGTIAPLLVKSPQDSGEFIQRLFTGKGPDEGTNILLLNAGAALYVFGKAKTIKDGVDQARQSLGNPVLLHLDRLRGAREAFAK</sequence>
<feature type="binding site" evidence="2">
    <location>
        <position position="224"/>
    </location>
    <ligand>
        <name>Mg(2+)</name>
        <dbReference type="ChEBI" id="CHEBI:18420"/>
        <label>2</label>
    </ligand>
</feature>
<keyword evidence="2" id="KW-0822">Tryptophan biosynthesis</keyword>
<dbReference type="EMBL" id="JAHQCS010000086">
    <property type="protein sequence ID" value="MBU9711819.1"/>
    <property type="molecule type" value="Genomic_DNA"/>
</dbReference>
<feature type="binding site" evidence="2">
    <location>
        <position position="224"/>
    </location>
    <ligand>
        <name>Mg(2+)</name>
        <dbReference type="ChEBI" id="CHEBI:18420"/>
        <label>1</label>
    </ligand>
</feature>
<dbReference type="Proteomes" id="UP000784880">
    <property type="component" value="Unassembled WGS sequence"/>
</dbReference>
<feature type="binding site" evidence="2">
    <location>
        <position position="78"/>
    </location>
    <ligand>
        <name>5-phospho-alpha-D-ribose 1-diphosphate</name>
        <dbReference type="ChEBI" id="CHEBI:58017"/>
    </ligand>
</feature>
<feature type="binding site" evidence="2">
    <location>
        <position position="118"/>
    </location>
    <ligand>
        <name>5-phospho-alpha-D-ribose 1-diphosphate</name>
        <dbReference type="ChEBI" id="CHEBI:58017"/>
    </ligand>
</feature>
<comment type="subunit">
    <text evidence="2">Homodimer.</text>
</comment>
<feature type="binding site" evidence="2">
    <location>
        <position position="78"/>
    </location>
    <ligand>
        <name>anthranilate</name>
        <dbReference type="ChEBI" id="CHEBI:16567"/>
        <label>1</label>
    </ligand>
</feature>
<dbReference type="Pfam" id="PF02885">
    <property type="entry name" value="Glycos_trans_3N"/>
    <property type="match status" value="1"/>
</dbReference>
<name>A0ABS6JF23_9BACI</name>
<feature type="binding site" evidence="2">
    <location>
        <position position="109"/>
    </location>
    <ligand>
        <name>anthranilate</name>
        <dbReference type="ChEBI" id="CHEBI:16567"/>
        <label>1</label>
    </ligand>
</feature>
<dbReference type="InterPro" id="IPR000312">
    <property type="entry name" value="Glycosyl_Trfase_fam3"/>
</dbReference>
<keyword evidence="2 5" id="KW-0808">Transferase</keyword>
<feature type="binding site" evidence="2">
    <location>
        <begin position="81"/>
        <end position="82"/>
    </location>
    <ligand>
        <name>5-phospho-alpha-D-ribose 1-diphosphate</name>
        <dbReference type="ChEBI" id="CHEBI:58017"/>
    </ligand>
</feature>